<organism evidence="11 12">
    <name type="scientific">Lupinus albus</name>
    <name type="common">White lupine</name>
    <name type="synonym">Lupinus termis</name>
    <dbReference type="NCBI Taxonomy" id="3870"/>
    <lineage>
        <taxon>Eukaryota</taxon>
        <taxon>Viridiplantae</taxon>
        <taxon>Streptophyta</taxon>
        <taxon>Embryophyta</taxon>
        <taxon>Tracheophyta</taxon>
        <taxon>Spermatophyta</taxon>
        <taxon>Magnoliopsida</taxon>
        <taxon>eudicotyledons</taxon>
        <taxon>Gunneridae</taxon>
        <taxon>Pentapetalae</taxon>
        <taxon>rosids</taxon>
        <taxon>fabids</taxon>
        <taxon>Fabales</taxon>
        <taxon>Fabaceae</taxon>
        <taxon>Papilionoideae</taxon>
        <taxon>50 kb inversion clade</taxon>
        <taxon>genistoids sensu lato</taxon>
        <taxon>core genistoids</taxon>
        <taxon>Genisteae</taxon>
        <taxon>Lupinus</taxon>
    </lineage>
</organism>
<dbReference type="OrthoDB" id="1731358at2759"/>
<dbReference type="PIRSF" id="PIRSF031043">
    <property type="entry name" value="UCP031043"/>
    <property type="match status" value="1"/>
</dbReference>
<comment type="caution">
    <text evidence="11">The sequence shown here is derived from an EMBL/GenBank/DDBJ whole genome shotgun (WGS) entry which is preliminary data.</text>
</comment>
<feature type="compositionally biased region" description="Acidic residues" evidence="9">
    <location>
        <begin position="165"/>
        <end position="179"/>
    </location>
</feature>
<evidence type="ECO:0000313" key="11">
    <source>
        <dbReference type="EMBL" id="KAE9604769.1"/>
    </source>
</evidence>
<dbReference type="GO" id="GO:0005886">
    <property type="term" value="C:plasma membrane"/>
    <property type="evidence" value="ECO:0007669"/>
    <property type="project" value="UniProtKB-SubCell"/>
</dbReference>
<dbReference type="GO" id="GO:2000067">
    <property type="term" value="P:regulation of root morphogenesis"/>
    <property type="evidence" value="ECO:0007669"/>
    <property type="project" value="UniProtKB-ARBA"/>
</dbReference>
<dbReference type="GO" id="GO:0051301">
    <property type="term" value="P:cell division"/>
    <property type="evidence" value="ECO:0007669"/>
    <property type="project" value="UniProtKB-KW"/>
</dbReference>
<dbReference type="GO" id="GO:0051302">
    <property type="term" value="P:regulation of cell division"/>
    <property type="evidence" value="ECO:0007669"/>
    <property type="project" value="UniProtKB-ARBA"/>
</dbReference>
<gene>
    <name evidence="11" type="ORF">Lalb_Chr11g0075251</name>
</gene>
<keyword evidence="4" id="KW-0132">Cell division</keyword>
<evidence type="ECO:0000259" key="10">
    <source>
        <dbReference type="Pfam" id="PF06136"/>
    </source>
</evidence>
<dbReference type="InterPro" id="IPR010369">
    <property type="entry name" value="SOK"/>
</dbReference>
<evidence type="ECO:0000313" key="12">
    <source>
        <dbReference type="Proteomes" id="UP000447434"/>
    </source>
</evidence>
<reference evidence="12" key="1">
    <citation type="journal article" date="2020" name="Nat. Commun.">
        <title>Genome sequence of the cluster root forming white lupin.</title>
        <authorList>
            <person name="Hufnagel B."/>
            <person name="Marques A."/>
            <person name="Soriano A."/>
            <person name="Marques L."/>
            <person name="Divol F."/>
            <person name="Doumas P."/>
            <person name="Sallet E."/>
            <person name="Mancinotti D."/>
            <person name="Carrere S."/>
            <person name="Marande W."/>
            <person name="Arribat S."/>
            <person name="Keller J."/>
            <person name="Huneau C."/>
            <person name="Blein T."/>
            <person name="Aime D."/>
            <person name="Laguerre M."/>
            <person name="Taylor J."/>
            <person name="Schubert V."/>
            <person name="Nelson M."/>
            <person name="Geu-Flores F."/>
            <person name="Crespi M."/>
            <person name="Gallardo-Guerrero K."/>
            <person name="Delaux P.-M."/>
            <person name="Salse J."/>
            <person name="Berges H."/>
            <person name="Guyot R."/>
            <person name="Gouzy J."/>
            <person name="Peret B."/>
        </authorList>
    </citation>
    <scope>NUCLEOTIDE SEQUENCE [LARGE SCALE GENOMIC DNA]</scope>
    <source>
        <strain evidence="12">cv. Amiga</strain>
    </source>
</reference>
<evidence type="ECO:0000256" key="3">
    <source>
        <dbReference type="ARBA" id="ARBA00022475"/>
    </source>
</evidence>
<evidence type="ECO:0000256" key="2">
    <source>
        <dbReference type="ARBA" id="ARBA00022473"/>
    </source>
</evidence>
<dbReference type="Proteomes" id="UP000447434">
    <property type="component" value="Chromosome 11"/>
</dbReference>
<dbReference type="GO" id="GO:0051258">
    <property type="term" value="P:protein polymerization"/>
    <property type="evidence" value="ECO:0007669"/>
    <property type="project" value="UniProtKB-ARBA"/>
</dbReference>
<name>A0A6A4PTJ7_LUPAL</name>
<dbReference type="PANTHER" id="PTHR31083">
    <property type="entry name" value="UPSTREAM OF FLC PROTEIN (DUF966)"/>
    <property type="match status" value="1"/>
</dbReference>
<accession>A0A6A4PTJ7</accession>
<keyword evidence="12" id="KW-1185">Reference proteome</keyword>
<evidence type="ECO:0000256" key="5">
    <source>
        <dbReference type="ARBA" id="ARBA00023136"/>
    </source>
</evidence>
<dbReference type="InterPro" id="IPR048351">
    <property type="entry name" value="SOK_DIX"/>
</dbReference>
<feature type="region of interest" description="Disordered" evidence="9">
    <location>
        <begin position="373"/>
        <end position="421"/>
    </location>
</feature>
<feature type="region of interest" description="Disordered" evidence="9">
    <location>
        <begin position="146"/>
        <end position="276"/>
    </location>
</feature>
<feature type="domain" description="SOSEKI DIX-like" evidence="10">
    <location>
        <begin position="31"/>
        <end position="119"/>
    </location>
</feature>
<evidence type="ECO:0000256" key="4">
    <source>
        <dbReference type="ARBA" id="ARBA00022618"/>
    </source>
</evidence>
<keyword evidence="2" id="KW-0217">Developmental protein</keyword>
<feature type="compositionally biased region" description="Basic and acidic residues" evidence="9">
    <location>
        <begin position="223"/>
        <end position="239"/>
    </location>
</feature>
<dbReference type="InterPro" id="IPR021182">
    <property type="entry name" value="SOK_magnoliopsida"/>
</dbReference>
<keyword evidence="5" id="KW-0472">Membrane</keyword>
<proteinExistence type="inferred from homology"/>
<comment type="similarity">
    <text evidence="7">Belongs to the SOSEKI family.</text>
</comment>
<dbReference type="EMBL" id="WOCE01000011">
    <property type="protein sequence ID" value="KAE9604769.1"/>
    <property type="molecule type" value="Genomic_DNA"/>
</dbReference>
<evidence type="ECO:0000256" key="7">
    <source>
        <dbReference type="ARBA" id="ARBA00024211"/>
    </source>
</evidence>
<sequence length="421" mass="48052">MDVHTHRVRDNSPDRAKICRMQKKVKPPKKVQVVYYLSRNGLLEHPHYVEIKLLSNEPLRLKDVFDRLIALRGSGMPLQYSWSCKRNYKSGYVWCDLALNDIIHSAEGAEYVLKGSELVEGCSERFQQLQVSNKQTIHQQQEAHYNYNSKGKGFNNSPHTQREGEEYEDFEEQEEEYEDGEKTSYTSSTTTPHSRCSRGVSTDEILVLDEDQDTTKSKPHALKIKDQNKTTTSDNKEETTATLAEKLNQEAQITNGRNNNSKRFEEESESGTRSGASRNSVLLQLIACGSSGVEAKNEPRRVSNVGTTNRIDKCVERTEKNVLCEADMINYVSENPRFGNLMSEEKEYFSGSLVESIKANRVGSEIEPVLKKSNSYNEERRSKLGMEEVKVKGMEEEKRERKEGVKGKCIPRKKSSKDSKK</sequence>
<feature type="compositionally biased region" description="Polar residues" evidence="9">
    <location>
        <begin position="146"/>
        <end position="159"/>
    </location>
</feature>
<keyword evidence="6" id="KW-0131">Cell cycle</keyword>
<dbReference type="PANTHER" id="PTHR31083:SF18">
    <property type="entry name" value="PROTEIN SOSEKI 2"/>
    <property type="match status" value="1"/>
</dbReference>
<evidence type="ECO:0000256" key="6">
    <source>
        <dbReference type="ARBA" id="ARBA00023306"/>
    </source>
</evidence>
<dbReference type="AlphaFoldDB" id="A0A6A4PTJ7"/>
<keyword evidence="3" id="KW-1003">Cell membrane</keyword>
<feature type="compositionally biased region" description="Polar residues" evidence="9">
    <location>
        <begin position="249"/>
        <end position="261"/>
    </location>
</feature>
<evidence type="ECO:0000256" key="1">
    <source>
        <dbReference type="ARBA" id="ARBA00004413"/>
    </source>
</evidence>
<dbReference type="Pfam" id="PF06136">
    <property type="entry name" value="SOK"/>
    <property type="match status" value="1"/>
</dbReference>
<feature type="compositionally biased region" description="Basic and acidic residues" evidence="9">
    <location>
        <begin position="377"/>
        <end position="406"/>
    </location>
</feature>
<comment type="subunit">
    <text evidence="8">Homodimer. Forms long polymer filaments with other SOKs proteins polymers (e.g. SOK1, SOK2, SOK3 and SOK4) crucial for polar localization and biological activity. Binds to ANGUSTIFOLIA (AN).</text>
</comment>
<comment type="subcellular location">
    <subcellularLocation>
        <location evidence="1">Cell membrane</location>
        <topology evidence="1">Peripheral membrane protein</topology>
        <orientation evidence="1">Cytoplasmic side</orientation>
    </subcellularLocation>
</comment>
<evidence type="ECO:0000256" key="9">
    <source>
        <dbReference type="SAM" id="MobiDB-lite"/>
    </source>
</evidence>
<protein>
    <recommendedName>
        <fullName evidence="10">SOSEKI DIX-like domain-containing protein</fullName>
    </recommendedName>
</protein>
<evidence type="ECO:0000256" key="8">
    <source>
        <dbReference type="ARBA" id="ARBA00046534"/>
    </source>
</evidence>
<dbReference type="GO" id="GO:0090708">
    <property type="term" value="P:specification of plant organ axis polarity"/>
    <property type="evidence" value="ECO:0007669"/>
    <property type="project" value="UniProtKB-ARBA"/>
</dbReference>